<dbReference type="InterPro" id="IPR051604">
    <property type="entry name" value="Ergot_Alk_Oxidoreductase"/>
</dbReference>
<name>A0A1Y2MXF0_PSEAH</name>
<keyword evidence="2" id="KW-0560">Oxidoreductase</keyword>
<sequence length="291" mass="29886">MITVLGATGNVGSQVVHELRAAGVAVRAVGRDAGRLAAATAAGAEPCIGDLTDTGFLLRAFDGAAAAFTLQPLDPGEPDYAAHQRRIGESVVAALRGAGVGRVVALSSLGAEVPGGPDLAATGFLGGLYEQEQRLATLDARVTRIRPGLFLESFRPAFDAIREHGAHADSIDPDLALPMVATRDVGRAAAAALLDPAAPAVVEVPGPADRTVPEVVAALGPALGVPDAGYTRLPDAELIGLLREVGLPADVARLQVAMNRAFNEGRVRAHDRRADTTGVLTVEEWAKEVAA</sequence>
<dbReference type="GO" id="GO:0016491">
    <property type="term" value="F:oxidoreductase activity"/>
    <property type="evidence" value="ECO:0007669"/>
    <property type="project" value="UniProtKB-KW"/>
</dbReference>
<dbReference type="Proteomes" id="UP000194360">
    <property type="component" value="Unassembled WGS sequence"/>
</dbReference>
<evidence type="ECO:0000259" key="1">
    <source>
        <dbReference type="Pfam" id="PF05368"/>
    </source>
</evidence>
<keyword evidence="3" id="KW-1185">Reference proteome</keyword>
<evidence type="ECO:0000313" key="2">
    <source>
        <dbReference type="EMBL" id="OSY39884.1"/>
    </source>
</evidence>
<comment type="caution">
    <text evidence="2">The sequence shown here is derived from an EMBL/GenBank/DDBJ whole genome shotgun (WGS) entry which is preliminary data.</text>
</comment>
<dbReference type="PANTHER" id="PTHR43162:SF1">
    <property type="entry name" value="PRESTALK A DIFFERENTIATION PROTEIN A"/>
    <property type="match status" value="1"/>
</dbReference>
<dbReference type="SUPFAM" id="SSF51735">
    <property type="entry name" value="NAD(P)-binding Rossmann-fold domains"/>
    <property type="match status" value="1"/>
</dbReference>
<feature type="domain" description="NmrA-like" evidence="1">
    <location>
        <begin position="2"/>
        <end position="264"/>
    </location>
</feature>
<dbReference type="RefSeq" id="WP_158092184.1">
    <property type="nucleotide sequence ID" value="NZ_AP018920.1"/>
</dbReference>
<dbReference type="Gene3D" id="3.90.25.10">
    <property type="entry name" value="UDP-galactose 4-epimerase, domain 1"/>
    <property type="match status" value="1"/>
</dbReference>
<dbReference type="EC" id="1.7.-.-" evidence="2"/>
<accession>A0A1Y2MXF0</accession>
<dbReference type="PANTHER" id="PTHR43162">
    <property type="match status" value="1"/>
</dbReference>
<dbReference type="OrthoDB" id="4457504at2"/>
<dbReference type="Pfam" id="PF05368">
    <property type="entry name" value="NmrA"/>
    <property type="match status" value="1"/>
</dbReference>
<dbReference type="EMBL" id="MIGB01000015">
    <property type="protein sequence ID" value="OSY39884.1"/>
    <property type="molecule type" value="Genomic_DNA"/>
</dbReference>
<dbReference type="InterPro" id="IPR008030">
    <property type="entry name" value="NmrA-like"/>
</dbReference>
<protein>
    <submittedName>
        <fullName evidence="2">NAD(P)H azoreductase</fullName>
        <ecNumber evidence="2">1.7.-.-</ecNumber>
    </submittedName>
</protein>
<gene>
    <name evidence="2" type="primary">azoB_5</name>
    <name evidence="2" type="ORF">BG845_03119</name>
</gene>
<dbReference type="STRING" id="2074.BG845_03119"/>
<evidence type="ECO:0000313" key="3">
    <source>
        <dbReference type="Proteomes" id="UP000194360"/>
    </source>
</evidence>
<dbReference type="Gene3D" id="3.40.50.720">
    <property type="entry name" value="NAD(P)-binding Rossmann-like Domain"/>
    <property type="match status" value="1"/>
</dbReference>
<organism evidence="2 3">
    <name type="scientific">Pseudonocardia autotrophica</name>
    <name type="common">Amycolata autotrophica</name>
    <name type="synonym">Nocardia autotrophica</name>
    <dbReference type="NCBI Taxonomy" id="2074"/>
    <lineage>
        <taxon>Bacteria</taxon>
        <taxon>Bacillati</taxon>
        <taxon>Actinomycetota</taxon>
        <taxon>Actinomycetes</taxon>
        <taxon>Pseudonocardiales</taxon>
        <taxon>Pseudonocardiaceae</taxon>
        <taxon>Pseudonocardia</taxon>
    </lineage>
</organism>
<proteinExistence type="predicted"/>
<dbReference type="InterPro" id="IPR036291">
    <property type="entry name" value="NAD(P)-bd_dom_sf"/>
</dbReference>
<dbReference type="AlphaFoldDB" id="A0A1Y2MXF0"/>
<reference evidence="2 3" key="1">
    <citation type="submission" date="2016-09" db="EMBL/GenBank/DDBJ databases">
        <title>Pseudonocardia autotrophica DSM535, a candidate organism with high potential of specific P450 cytochromes.</title>
        <authorList>
            <person name="Grumaz C."/>
            <person name="Vainshtein Y."/>
            <person name="Kirstahler P."/>
            <person name="Sohn K."/>
        </authorList>
    </citation>
    <scope>NUCLEOTIDE SEQUENCE [LARGE SCALE GENOMIC DNA]</scope>
    <source>
        <strain evidence="2 3">DSM 535</strain>
    </source>
</reference>